<dbReference type="PROSITE" id="PS50804">
    <property type="entry name" value="SCAN_BOX"/>
    <property type="match status" value="1"/>
</dbReference>
<dbReference type="SMART" id="SM00431">
    <property type="entry name" value="SCAN"/>
    <property type="match status" value="1"/>
</dbReference>
<dbReference type="InterPro" id="IPR038269">
    <property type="entry name" value="SCAN_sf"/>
</dbReference>
<dbReference type="InterPro" id="IPR050916">
    <property type="entry name" value="SCAN-C2H2_zinc_finger"/>
</dbReference>
<protein>
    <recommendedName>
        <fullName evidence="3">SCAN box domain-containing protein</fullName>
    </recommendedName>
</protein>
<dbReference type="Proteomes" id="UP001142489">
    <property type="component" value="Unassembled WGS sequence"/>
</dbReference>
<dbReference type="PANTHER" id="PTHR45935:SF15">
    <property type="entry name" value="SCAN BOX DOMAIN-CONTAINING PROTEIN"/>
    <property type="match status" value="1"/>
</dbReference>
<dbReference type="PANTHER" id="PTHR45935">
    <property type="entry name" value="PROTEIN ZBED8-RELATED"/>
    <property type="match status" value="1"/>
</dbReference>
<keyword evidence="1" id="KW-0539">Nucleus</keyword>
<comment type="caution">
    <text evidence="4">The sequence shown here is derived from an EMBL/GenBank/DDBJ whole genome shotgun (WGS) entry which is preliminary data.</text>
</comment>
<gene>
    <name evidence="4" type="ORF">JRQ81_012136</name>
</gene>
<organism evidence="4 5">
    <name type="scientific">Phrynocephalus forsythii</name>
    <dbReference type="NCBI Taxonomy" id="171643"/>
    <lineage>
        <taxon>Eukaryota</taxon>
        <taxon>Metazoa</taxon>
        <taxon>Chordata</taxon>
        <taxon>Craniata</taxon>
        <taxon>Vertebrata</taxon>
        <taxon>Euteleostomi</taxon>
        <taxon>Lepidosauria</taxon>
        <taxon>Squamata</taxon>
        <taxon>Bifurcata</taxon>
        <taxon>Unidentata</taxon>
        <taxon>Episquamata</taxon>
        <taxon>Toxicofera</taxon>
        <taxon>Iguania</taxon>
        <taxon>Acrodonta</taxon>
        <taxon>Agamidae</taxon>
        <taxon>Agaminae</taxon>
        <taxon>Phrynocephalus</taxon>
    </lineage>
</organism>
<accession>A0A9Q0X5C2</accession>
<dbReference type="OrthoDB" id="9427073at2759"/>
<reference evidence="4" key="1">
    <citation type="journal article" date="2023" name="DNA Res.">
        <title>Chromosome-level genome assembly of Phrynocephalus forsythii using third-generation DNA sequencing and Hi-C analysis.</title>
        <authorList>
            <person name="Qi Y."/>
            <person name="Zhao W."/>
            <person name="Zhao Y."/>
            <person name="Niu C."/>
            <person name="Cao S."/>
            <person name="Zhang Y."/>
        </authorList>
    </citation>
    <scope>NUCLEOTIDE SEQUENCE</scope>
    <source>
        <tissue evidence="4">Muscle</tissue>
    </source>
</reference>
<evidence type="ECO:0000313" key="4">
    <source>
        <dbReference type="EMBL" id="KAJ7303201.1"/>
    </source>
</evidence>
<evidence type="ECO:0000313" key="5">
    <source>
        <dbReference type="Proteomes" id="UP001142489"/>
    </source>
</evidence>
<dbReference type="Gene3D" id="1.10.4020.10">
    <property type="entry name" value="DNA breaking-rejoining enzymes"/>
    <property type="match status" value="1"/>
</dbReference>
<feature type="compositionally biased region" description="Basic residues" evidence="2">
    <location>
        <begin position="1"/>
        <end position="15"/>
    </location>
</feature>
<name>A0A9Q0X5C2_9SAUR</name>
<feature type="domain" description="SCAN box" evidence="3">
    <location>
        <begin position="16"/>
        <end position="65"/>
    </location>
</feature>
<dbReference type="EMBL" id="JAPFRF010000024">
    <property type="protein sequence ID" value="KAJ7303201.1"/>
    <property type="molecule type" value="Genomic_DNA"/>
</dbReference>
<dbReference type="SUPFAM" id="SSF47353">
    <property type="entry name" value="Retrovirus capsid dimerization domain-like"/>
    <property type="match status" value="1"/>
</dbReference>
<feature type="region of interest" description="Disordered" evidence="2">
    <location>
        <begin position="1"/>
        <end position="20"/>
    </location>
</feature>
<dbReference type="AlphaFoldDB" id="A0A9Q0X5C2"/>
<evidence type="ECO:0000256" key="1">
    <source>
        <dbReference type="ARBA" id="ARBA00023242"/>
    </source>
</evidence>
<dbReference type="InterPro" id="IPR003309">
    <property type="entry name" value="SCAN_dom"/>
</dbReference>
<dbReference type="Pfam" id="PF02023">
    <property type="entry name" value="SCAN"/>
    <property type="match status" value="1"/>
</dbReference>
<evidence type="ECO:0000256" key="2">
    <source>
        <dbReference type="SAM" id="MobiDB-lite"/>
    </source>
</evidence>
<evidence type="ECO:0000259" key="3">
    <source>
        <dbReference type="PROSITE" id="PS50804"/>
    </source>
</evidence>
<sequence>TQQKERQKRGQRKRVVKPERHTKAQILDRVILEQFLSILPPEMSTWVRECGAETTSQAVALAEGFLLSQAEEKEQKQATGEK</sequence>
<proteinExistence type="predicted"/>
<feature type="non-terminal residue" evidence="4">
    <location>
        <position position="1"/>
    </location>
</feature>
<keyword evidence="5" id="KW-1185">Reference proteome</keyword>